<evidence type="ECO:0000313" key="9">
    <source>
        <dbReference type="Proteomes" id="UP001596977"/>
    </source>
</evidence>
<dbReference type="Pfam" id="PF13537">
    <property type="entry name" value="GATase_7"/>
    <property type="match status" value="1"/>
</dbReference>
<sequence>MARQLAPLAPSGCRSETLGELGVGICHAPLRAIDRIDGVPISDAQAGITLVASARLDDRAGLGAAIDIAPAELARMTDSALILRAWLRWGEDFVSHLLGDFVVAIWDERRRRLVLARDPMGQRDLFYHVGRDLLAFAPDVPGLWALSEVPRALEDSMLCNALTQDFTATPGATLFTGIDSLPGGHLLIAQPGREPELRAYWEPHASSAHIGRDESYYVEAYRAILGDAVATRLDGLEKPPGLLLSGGFDSSAIAGLARDPLERSGQRLVAAASVMPSDYSGTIRHAGRWVDLCARDMPWLDIRRVTRDGLDPIADIQRRLTERQTLPSVYDPVDAALCAELASGGARLAMDGHGGDYTLNPRGRHALARWLAVGEYRRFARELLAARRTSNRSIASLVRHDVVPHLLPARLRRWAAARQRAQLPVQRGFVETAGSTPLDRKGRGGLCWAIDLVRRSSGSASGFARHGLTLSRPFHDRRVVELALAIPPDLHVRDGHSRHLARTALQDVYPAEFQRRGRANDDPFPDFQPAIDRARPALLADLERMQQSPSLAVMIDFSRLRSLLAAMPPGAHRSGWEQDTHTALNTYCVARYVEWFRRDNRLAD</sequence>
<comment type="similarity">
    <text evidence="2">Belongs to the asparagine synthetase family.</text>
</comment>
<dbReference type="EC" id="6.3.5.4" evidence="3"/>
<evidence type="ECO:0000256" key="4">
    <source>
        <dbReference type="ARBA" id="ARBA00022741"/>
    </source>
</evidence>
<dbReference type="InterPro" id="IPR006426">
    <property type="entry name" value="Asn_synth_AEB"/>
</dbReference>
<name>A0ABW3HC97_9SPHN</name>
<dbReference type="Gene3D" id="3.60.20.10">
    <property type="entry name" value="Glutamine Phosphoribosylpyrophosphate, subunit 1, domain 1"/>
    <property type="match status" value="1"/>
</dbReference>
<dbReference type="EMBL" id="JBHTJG010000012">
    <property type="protein sequence ID" value="MFD0948325.1"/>
    <property type="molecule type" value="Genomic_DNA"/>
</dbReference>
<evidence type="ECO:0000313" key="8">
    <source>
        <dbReference type="EMBL" id="MFD0948325.1"/>
    </source>
</evidence>
<feature type="domain" description="Glutamine amidotransferase type-2" evidence="7">
    <location>
        <begin position="1"/>
        <end position="192"/>
    </location>
</feature>
<organism evidence="8 9">
    <name type="scientific">Sphingomonas canadensis</name>
    <dbReference type="NCBI Taxonomy" id="1219257"/>
    <lineage>
        <taxon>Bacteria</taxon>
        <taxon>Pseudomonadati</taxon>
        <taxon>Pseudomonadota</taxon>
        <taxon>Alphaproteobacteria</taxon>
        <taxon>Sphingomonadales</taxon>
        <taxon>Sphingomonadaceae</taxon>
        <taxon>Sphingomonas</taxon>
    </lineage>
</organism>
<dbReference type="Gene3D" id="3.40.50.620">
    <property type="entry name" value="HUPs"/>
    <property type="match status" value="1"/>
</dbReference>
<dbReference type="InterPro" id="IPR029055">
    <property type="entry name" value="Ntn_hydrolases_N"/>
</dbReference>
<evidence type="ECO:0000256" key="2">
    <source>
        <dbReference type="ARBA" id="ARBA00005752"/>
    </source>
</evidence>
<accession>A0ABW3HC97</accession>
<dbReference type="InterPro" id="IPR051786">
    <property type="entry name" value="ASN_synthetase/amidase"/>
</dbReference>
<keyword evidence="4" id="KW-0547">Nucleotide-binding</keyword>
<dbReference type="InterPro" id="IPR014729">
    <property type="entry name" value="Rossmann-like_a/b/a_fold"/>
</dbReference>
<keyword evidence="9" id="KW-1185">Reference proteome</keyword>
<comment type="caution">
    <text evidence="8">The sequence shown here is derived from an EMBL/GenBank/DDBJ whole genome shotgun (WGS) entry which is preliminary data.</text>
</comment>
<evidence type="ECO:0000256" key="5">
    <source>
        <dbReference type="ARBA" id="ARBA00022840"/>
    </source>
</evidence>
<reference evidence="9" key="1">
    <citation type="journal article" date="2019" name="Int. J. Syst. Evol. Microbiol.">
        <title>The Global Catalogue of Microorganisms (GCM) 10K type strain sequencing project: providing services to taxonomists for standard genome sequencing and annotation.</title>
        <authorList>
            <consortium name="The Broad Institute Genomics Platform"/>
            <consortium name="The Broad Institute Genome Sequencing Center for Infectious Disease"/>
            <person name="Wu L."/>
            <person name="Ma J."/>
        </authorList>
    </citation>
    <scope>NUCLEOTIDE SEQUENCE [LARGE SCALE GENOMIC DNA]</scope>
    <source>
        <strain evidence="9">CCUG 62982</strain>
    </source>
</reference>
<keyword evidence="5" id="KW-0067">ATP-binding</keyword>
<dbReference type="PANTHER" id="PTHR43284:SF1">
    <property type="entry name" value="ASPARAGINE SYNTHETASE"/>
    <property type="match status" value="1"/>
</dbReference>
<dbReference type="PANTHER" id="PTHR43284">
    <property type="entry name" value="ASPARAGINE SYNTHETASE (GLUTAMINE-HYDROLYZING)"/>
    <property type="match status" value="1"/>
</dbReference>
<dbReference type="SUPFAM" id="SSF52402">
    <property type="entry name" value="Adenine nucleotide alpha hydrolases-like"/>
    <property type="match status" value="1"/>
</dbReference>
<dbReference type="Proteomes" id="UP001596977">
    <property type="component" value="Unassembled WGS sequence"/>
</dbReference>
<proteinExistence type="inferred from homology"/>
<comment type="pathway">
    <text evidence="1">Amino-acid biosynthesis; L-asparagine biosynthesis; L-asparagine from L-aspartate (L-Gln route): step 1/1.</text>
</comment>
<evidence type="ECO:0000256" key="1">
    <source>
        <dbReference type="ARBA" id="ARBA00005187"/>
    </source>
</evidence>
<dbReference type="InterPro" id="IPR001962">
    <property type="entry name" value="Asn_synthase"/>
</dbReference>
<evidence type="ECO:0000259" key="7">
    <source>
        <dbReference type="PROSITE" id="PS51278"/>
    </source>
</evidence>
<evidence type="ECO:0000256" key="3">
    <source>
        <dbReference type="ARBA" id="ARBA00012737"/>
    </source>
</evidence>
<evidence type="ECO:0000256" key="6">
    <source>
        <dbReference type="ARBA" id="ARBA00048741"/>
    </source>
</evidence>
<dbReference type="InterPro" id="IPR017932">
    <property type="entry name" value="GATase_2_dom"/>
</dbReference>
<dbReference type="PROSITE" id="PS51278">
    <property type="entry name" value="GATASE_TYPE_2"/>
    <property type="match status" value="1"/>
</dbReference>
<dbReference type="SUPFAM" id="SSF56235">
    <property type="entry name" value="N-terminal nucleophile aminohydrolases (Ntn hydrolases)"/>
    <property type="match status" value="1"/>
</dbReference>
<gene>
    <name evidence="8" type="ORF">ACFQ1E_18450</name>
</gene>
<dbReference type="PIRSF" id="PIRSF001589">
    <property type="entry name" value="Asn_synthetase_glu-h"/>
    <property type="match status" value="1"/>
</dbReference>
<comment type="catalytic activity">
    <reaction evidence="6">
        <text>L-aspartate + L-glutamine + ATP + H2O = L-asparagine + L-glutamate + AMP + diphosphate + H(+)</text>
        <dbReference type="Rhea" id="RHEA:12228"/>
        <dbReference type="ChEBI" id="CHEBI:15377"/>
        <dbReference type="ChEBI" id="CHEBI:15378"/>
        <dbReference type="ChEBI" id="CHEBI:29985"/>
        <dbReference type="ChEBI" id="CHEBI:29991"/>
        <dbReference type="ChEBI" id="CHEBI:30616"/>
        <dbReference type="ChEBI" id="CHEBI:33019"/>
        <dbReference type="ChEBI" id="CHEBI:58048"/>
        <dbReference type="ChEBI" id="CHEBI:58359"/>
        <dbReference type="ChEBI" id="CHEBI:456215"/>
        <dbReference type="EC" id="6.3.5.4"/>
    </reaction>
</comment>
<dbReference type="Pfam" id="PF00733">
    <property type="entry name" value="Asn_synthase"/>
    <property type="match status" value="1"/>
</dbReference>
<protein>
    <recommendedName>
        <fullName evidence="3">asparagine synthase (glutamine-hydrolyzing)</fullName>
        <ecNumber evidence="3">6.3.5.4</ecNumber>
    </recommendedName>
</protein>